<evidence type="ECO:0000313" key="1">
    <source>
        <dbReference type="EMBL" id="KAJ1934615.1"/>
    </source>
</evidence>
<evidence type="ECO:0000313" key="2">
    <source>
        <dbReference type="Proteomes" id="UP001150603"/>
    </source>
</evidence>
<protein>
    <submittedName>
        <fullName evidence="1">Uncharacterized protein</fullName>
    </submittedName>
</protein>
<dbReference type="Proteomes" id="UP001150603">
    <property type="component" value="Unassembled WGS sequence"/>
</dbReference>
<feature type="non-terminal residue" evidence="1">
    <location>
        <position position="1"/>
    </location>
</feature>
<sequence>SLSDYSDDQLEVGMLTGDVPKRTQELGIMLVMMGRFLVVPTLMCLSLFVVHSLMPVLMPLLQQDPVLFLTLALVSATPPAVNLLTMSQKMGIYENEAARILTYCYIMGIFVLSVEVSIFLWLTSLL</sequence>
<dbReference type="EMBL" id="JANBPW010004571">
    <property type="protein sequence ID" value="KAJ1934615.1"/>
    <property type="molecule type" value="Genomic_DNA"/>
</dbReference>
<reference evidence="1" key="1">
    <citation type="submission" date="2022-07" db="EMBL/GenBank/DDBJ databases">
        <title>Phylogenomic reconstructions and comparative analyses of Kickxellomycotina fungi.</title>
        <authorList>
            <person name="Reynolds N.K."/>
            <person name="Stajich J.E."/>
            <person name="Barry K."/>
            <person name="Grigoriev I.V."/>
            <person name="Crous P."/>
            <person name="Smith M.E."/>
        </authorList>
    </citation>
    <scope>NUCLEOTIDE SEQUENCE</scope>
    <source>
        <strain evidence="1">NRRL 5244</strain>
    </source>
</reference>
<organism evidence="1 2">
    <name type="scientific">Linderina macrospora</name>
    <dbReference type="NCBI Taxonomy" id="4868"/>
    <lineage>
        <taxon>Eukaryota</taxon>
        <taxon>Fungi</taxon>
        <taxon>Fungi incertae sedis</taxon>
        <taxon>Zoopagomycota</taxon>
        <taxon>Kickxellomycotina</taxon>
        <taxon>Kickxellomycetes</taxon>
        <taxon>Kickxellales</taxon>
        <taxon>Kickxellaceae</taxon>
        <taxon>Linderina</taxon>
    </lineage>
</organism>
<gene>
    <name evidence="1" type="ORF">FBU59_005641</name>
</gene>
<comment type="caution">
    <text evidence="1">The sequence shown here is derived from an EMBL/GenBank/DDBJ whole genome shotgun (WGS) entry which is preliminary data.</text>
</comment>
<accession>A0ACC1J2E9</accession>
<name>A0ACC1J2E9_9FUNG</name>
<proteinExistence type="predicted"/>
<keyword evidence="2" id="KW-1185">Reference proteome</keyword>